<comment type="caution">
    <text evidence="6">The sequence shown here is derived from an EMBL/GenBank/DDBJ whole genome shotgun (WGS) entry which is preliminary data.</text>
</comment>
<dbReference type="VEuPathDB" id="FungiDB:AB675_9513"/>
<dbReference type="GO" id="GO:0016020">
    <property type="term" value="C:membrane"/>
    <property type="evidence" value="ECO:0007669"/>
    <property type="project" value="UniProtKB-SubCell"/>
</dbReference>
<dbReference type="PANTHER" id="PTHR12864">
    <property type="entry name" value="RAN BINDING PROTEIN 9-RELATED"/>
    <property type="match status" value="1"/>
</dbReference>
<evidence type="ECO:0000256" key="5">
    <source>
        <dbReference type="SAM" id="MobiDB-lite"/>
    </source>
</evidence>
<dbReference type="RefSeq" id="XP_018002586.1">
    <property type="nucleotide sequence ID" value="XM_018150054.1"/>
</dbReference>
<dbReference type="EMBL" id="LFJN01000007">
    <property type="protein sequence ID" value="KPI42623.1"/>
    <property type="molecule type" value="Genomic_DNA"/>
</dbReference>
<keyword evidence="3" id="KW-1133">Transmembrane helix</keyword>
<dbReference type="CDD" id="cd12910">
    <property type="entry name" value="SPRY_SSH4_like"/>
    <property type="match status" value="1"/>
</dbReference>
<proteinExistence type="predicted"/>
<evidence type="ECO:0000313" key="7">
    <source>
        <dbReference type="Proteomes" id="UP000038010"/>
    </source>
</evidence>
<dbReference type="InterPro" id="IPR050618">
    <property type="entry name" value="Ubq-SigPath_Reg"/>
</dbReference>
<feature type="region of interest" description="Disordered" evidence="5">
    <location>
        <begin position="1"/>
        <end position="120"/>
    </location>
</feature>
<reference evidence="6 7" key="1">
    <citation type="submission" date="2015-06" db="EMBL/GenBank/DDBJ databases">
        <title>Draft genome of the ant-associated black yeast Phialophora attae CBS 131958.</title>
        <authorList>
            <person name="Moreno L.F."/>
            <person name="Stielow B.J."/>
            <person name="de Hoog S."/>
            <person name="Vicente V.A."/>
            <person name="Weiss V.A."/>
            <person name="de Vries M."/>
            <person name="Cruz L.M."/>
            <person name="Souza E.M."/>
        </authorList>
    </citation>
    <scope>NUCLEOTIDE SEQUENCE [LARGE SCALE GENOMIC DNA]</scope>
    <source>
        <strain evidence="6 7">CBS 131958</strain>
    </source>
</reference>
<comment type="subcellular location">
    <subcellularLocation>
        <location evidence="1">Membrane</location>
    </subcellularLocation>
</comment>
<evidence type="ECO:0000256" key="3">
    <source>
        <dbReference type="ARBA" id="ARBA00022989"/>
    </source>
</evidence>
<dbReference type="OrthoDB" id="25503at2759"/>
<dbReference type="Proteomes" id="UP000038010">
    <property type="component" value="Unassembled WGS sequence"/>
</dbReference>
<dbReference type="InterPro" id="IPR043136">
    <property type="entry name" value="B30.2/SPRY_sf"/>
</dbReference>
<evidence type="ECO:0008006" key="8">
    <source>
        <dbReference type="Google" id="ProtNLM"/>
    </source>
</evidence>
<keyword evidence="4" id="KW-0472">Membrane</keyword>
<dbReference type="Gene3D" id="2.60.120.920">
    <property type="match status" value="1"/>
</dbReference>
<feature type="compositionally biased region" description="Polar residues" evidence="5">
    <location>
        <begin position="15"/>
        <end position="28"/>
    </location>
</feature>
<feature type="compositionally biased region" description="Basic and acidic residues" evidence="5">
    <location>
        <begin position="29"/>
        <end position="41"/>
    </location>
</feature>
<dbReference type="STRING" id="1664694.A0A0N1P1T7"/>
<evidence type="ECO:0000256" key="4">
    <source>
        <dbReference type="ARBA" id="ARBA00023136"/>
    </source>
</evidence>
<feature type="compositionally biased region" description="Low complexity" evidence="5">
    <location>
        <begin position="46"/>
        <end position="59"/>
    </location>
</feature>
<gene>
    <name evidence="6" type="ORF">AB675_9513</name>
</gene>
<evidence type="ECO:0000256" key="2">
    <source>
        <dbReference type="ARBA" id="ARBA00022692"/>
    </source>
</evidence>
<sequence length="368" mass="39823">MGFFKSLKGKVDVGTSDQQYENPQYTSGTHDELSAANDKRRMFGGSSRSNQPQAQSSAPPCSPPSGPPPSSTGKGEYQPPSNPPPTSNPQPYHDWTSVPDTSLLPPPPSFPSEFSPTNNASDEAADAAYQWCAQFPPYSPVAPSDSLITASNNQQLILERPEPFARSASLTQPRPQVFHIRTKPHHRDVVSLSNLPLYFAAAHHPLHTERPKTIYFELLIIKLADANSAFGIGFAGKPYPPWRLPGWNRASIGVHSDDGRRYVNDSGGGVEMLQQPLVAGETFGVGMRFSTEAKTDVTVKTRCFVTRNGSEVGGWDVDEERDKDVGGGEGIAGLEGEGDLYVAVGLFGGVEGEVRLSPRDWSYVPEGI</sequence>
<dbReference type="AlphaFoldDB" id="A0A0N1P1T7"/>
<evidence type="ECO:0000313" key="6">
    <source>
        <dbReference type="EMBL" id="KPI42623.1"/>
    </source>
</evidence>
<evidence type="ECO:0000256" key="1">
    <source>
        <dbReference type="ARBA" id="ARBA00004370"/>
    </source>
</evidence>
<organism evidence="6 7">
    <name type="scientific">Cyphellophora attinorum</name>
    <dbReference type="NCBI Taxonomy" id="1664694"/>
    <lineage>
        <taxon>Eukaryota</taxon>
        <taxon>Fungi</taxon>
        <taxon>Dikarya</taxon>
        <taxon>Ascomycota</taxon>
        <taxon>Pezizomycotina</taxon>
        <taxon>Eurotiomycetes</taxon>
        <taxon>Chaetothyriomycetidae</taxon>
        <taxon>Chaetothyriales</taxon>
        <taxon>Cyphellophoraceae</taxon>
        <taxon>Cyphellophora</taxon>
    </lineage>
</organism>
<dbReference type="InterPro" id="IPR035780">
    <property type="entry name" value="SPRY_Ssh4-like"/>
</dbReference>
<protein>
    <recommendedName>
        <fullName evidence="8">SPRY domain-containing protein</fullName>
    </recommendedName>
</protein>
<dbReference type="GeneID" id="28741934"/>
<keyword evidence="7" id="KW-1185">Reference proteome</keyword>
<accession>A0A0N1P1T7</accession>
<feature type="compositionally biased region" description="Pro residues" evidence="5">
    <location>
        <begin position="60"/>
        <end position="70"/>
    </location>
</feature>
<keyword evidence="2" id="KW-0812">Transmembrane</keyword>
<name>A0A0N1P1T7_9EURO</name>